<feature type="region of interest" description="Disordered" evidence="9">
    <location>
        <begin position="1005"/>
        <end position="1198"/>
    </location>
</feature>
<dbReference type="PROSITE" id="PS51204">
    <property type="entry name" value="HSA"/>
    <property type="match status" value="1"/>
</dbReference>
<organism evidence="12 13">
    <name type="scientific">Lentinula detonsa</name>
    <dbReference type="NCBI Taxonomy" id="2804962"/>
    <lineage>
        <taxon>Eukaryota</taxon>
        <taxon>Fungi</taxon>
        <taxon>Dikarya</taxon>
        <taxon>Basidiomycota</taxon>
        <taxon>Agaricomycotina</taxon>
        <taxon>Agaricomycetes</taxon>
        <taxon>Agaricomycetidae</taxon>
        <taxon>Agaricales</taxon>
        <taxon>Marasmiineae</taxon>
        <taxon>Omphalotaceae</taxon>
        <taxon>Lentinula</taxon>
    </lineage>
</organism>
<keyword evidence="6" id="KW-0539">Nucleus</keyword>
<reference evidence="12 13" key="1">
    <citation type="journal article" date="2023" name="Proc. Natl. Acad. Sci. U.S.A.">
        <title>A global phylogenomic analysis of the shiitake genus Lentinula.</title>
        <authorList>
            <person name="Sierra-Patev S."/>
            <person name="Min B."/>
            <person name="Naranjo-Ortiz M."/>
            <person name="Looney B."/>
            <person name="Konkel Z."/>
            <person name="Slot J.C."/>
            <person name="Sakamoto Y."/>
            <person name="Steenwyk J.L."/>
            <person name="Rokas A."/>
            <person name="Carro J."/>
            <person name="Camarero S."/>
            <person name="Ferreira P."/>
            <person name="Molpeceres G."/>
            <person name="Ruiz-Duenas F.J."/>
            <person name="Serrano A."/>
            <person name="Henrissat B."/>
            <person name="Drula E."/>
            <person name="Hughes K.W."/>
            <person name="Mata J.L."/>
            <person name="Ishikawa N.K."/>
            <person name="Vargas-Isla R."/>
            <person name="Ushijima S."/>
            <person name="Smith C.A."/>
            <person name="Donoghue J."/>
            <person name="Ahrendt S."/>
            <person name="Andreopoulos W."/>
            <person name="He G."/>
            <person name="LaButti K."/>
            <person name="Lipzen A."/>
            <person name="Ng V."/>
            <person name="Riley R."/>
            <person name="Sandor L."/>
            <person name="Barry K."/>
            <person name="Martinez A.T."/>
            <person name="Xiao Y."/>
            <person name="Gibbons J.G."/>
            <person name="Terashima K."/>
            <person name="Grigoriev I.V."/>
            <person name="Hibbett D."/>
        </authorList>
    </citation>
    <scope>NUCLEOTIDE SEQUENCE [LARGE SCALE GENOMIC DNA]</scope>
    <source>
        <strain evidence="12 13">TFB7810</strain>
    </source>
</reference>
<accession>A0A9W8NVQ1</accession>
<feature type="domain" description="HSA" evidence="11">
    <location>
        <begin position="500"/>
        <end position="580"/>
    </location>
</feature>
<feature type="compositionally biased region" description="Low complexity" evidence="9">
    <location>
        <begin position="319"/>
        <end position="329"/>
    </location>
</feature>
<evidence type="ECO:0000313" key="13">
    <source>
        <dbReference type="Proteomes" id="UP001142393"/>
    </source>
</evidence>
<feature type="region of interest" description="Disordered" evidence="9">
    <location>
        <begin position="293"/>
        <end position="336"/>
    </location>
</feature>
<dbReference type="CDD" id="cd00167">
    <property type="entry name" value="SANT"/>
    <property type="match status" value="1"/>
</dbReference>
<dbReference type="PANTHER" id="PTHR46459">
    <property type="entry name" value="E1A-BINDING PROTEIN P400-RELATED"/>
    <property type="match status" value="1"/>
</dbReference>
<feature type="compositionally biased region" description="Acidic residues" evidence="9">
    <location>
        <begin position="613"/>
        <end position="627"/>
    </location>
</feature>
<dbReference type="InterPro" id="IPR009057">
    <property type="entry name" value="Homeodomain-like_sf"/>
</dbReference>
<feature type="compositionally biased region" description="Low complexity" evidence="9">
    <location>
        <begin position="594"/>
        <end position="605"/>
    </location>
</feature>
<feature type="compositionally biased region" description="Low complexity" evidence="9">
    <location>
        <begin position="1325"/>
        <end position="1335"/>
    </location>
</feature>
<feature type="compositionally biased region" description="Low complexity" evidence="9">
    <location>
        <begin position="116"/>
        <end position="128"/>
    </location>
</feature>
<keyword evidence="4" id="KW-0156">Chromatin regulator</keyword>
<dbReference type="InterPro" id="IPR014012">
    <property type="entry name" value="HSA_dom"/>
</dbReference>
<dbReference type="SUPFAM" id="SSF46689">
    <property type="entry name" value="Homeodomain-like"/>
    <property type="match status" value="1"/>
</dbReference>
<dbReference type="Proteomes" id="UP001142393">
    <property type="component" value="Unassembled WGS sequence"/>
</dbReference>
<feature type="region of interest" description="Disordered" evidence="9">
    <location>
        <begin position="807"/>
        <end position="832"/>
    </location>
</feature>
<feature type="region of interest" description="Disordered" evidence="9">
    <location>
        <begin position="591"/>
        <end position="627"/>
    </location>
</feature>
<dbReference type="PROSITE" id="PS50090">
    <property type="entry name" value="MYB_LIKE"/>
    <property type="match status" value="1"/>
</dbReference>
<comment type="caution">
    <text evidence="12">The sequence shown here is derived from an EMBL/GenBank/DDBJ whole genome shotgun (WGS) entry which is preliminary data.</text>
</comment>
<feature type="domain" description="Myb-like" evidence="10">
    <location>
        <begin position="942"/>
        <end position="993"/>
    </location>
</feature>
<feature type="compositionally biased region" description="Low complexity" evidence="9">
    <location>
        <begin position="1156"/>
        <end position="1167"/>
    </location>
</feature>
<feature type="compositionally biased region" description="Basic and acidic residues" evidence="9">
    <location>
        <begin position="418"/>
        <end position="431"/>
    </location>
</feature>
<feature type="compositionally biased region" description="Low complexity" evidence="9">
    <location>
        <begin position="1408"/>
        <end position="1421"/>
    </location>
</feature>
<feature type="compositionally biased region" description="Basic and acidic residues" evidence="9">
    <location>
        <begin position="816"/>
        <end position="832"/>
    </location>
</feature>
<feature type="compositionally biased region" description="Low complexity" evidence="9">
    <location>
        <begin position="1032"/>
        <end position="1050"/>
    </location>
</feature>
<feature type="region of interest" description="Disordered" evidence="9">
    <location>
        <begin position="1274"/>
        <end position="1335"/>
    </location>
</feature>
<evidence type="ECO:0000256" key="1">
    <source>
        <dbReference type="ARBA" id="ARBA00004123"/>
    </source>
</evidence>
<dbReference type="GO" id="GO:0003682">
    <property type="term" value="F:chromatin binding"/>
    <property type="evidence" value="ECO:0007669"/>
    <property type="project" value="TreeGrafter"/>
</dbReference>
<dbReference type="Pfam" id="PF07529">
    <property type="entry name" value="HSA"/>
    <property type="match status" value="1"/>
</dbReference>
<evidence type="ECO:0000256" key="5">
    <source>
        <dbReference type="ARBA" id="ARBA00023204"/>
    </source>
</evidence>
<feature type="region of interest" description="Disordered" evidence="9">
    <location>
        <begin position="1408"/>
        <end position="1430"/>
    </location>
</feature>
<evidence type="ECO:0000256" key="2">
    <source>
        <dbReference type="ARBA" id="ARBA00008913"/>
    </source>
</evidence>
<dbReference type="SMART" id="SM00573">
    <property type="entry name" value="HSA"/>
    <property type="match status" value="1"/>
</dbReference>
<comment type="function">
    <text evidence="7">Component of the NuA4 histone acetyltransferase complex which is involved in transcriptional activation of selected genes principally by acetylation of nucleosomal histone H4 and H2A. The NuA4 complex is also involved in DNA repair.</text>
</comment>
<dbReference type="GO" id="GO:0005634">
    <property type="term" value="C:nucleus"/>
    <property type="evidence" value="ECO:0007669"/>
    <property type="project" value="UniProtKB-SubCell"/>
</dbReference>
<gene>
    <name evidence="12" type="ORF">DFH05DRAFT_1544756</name>
</gene>
<feature type="compositionally biased region" description="Polar residues" evidence="9">
    <location>
        <begin position="1274"/>
        <end position="1324"/>
    </location>
</feature>
<evidence type="ECO:0000256" key="6">
    <source>
        <dbReference type="ARBA" id="ARBA00023242"/>
    </source>
</evidence>
<feature type="compositionally biased region" description="Basic and acidic residues" evidence="9">
    <location>
        <begin position="1105"/>
        <end position="1115"/>
    </location>
</feature>
<sequence length="1430" mass="157600">MSEDALDSLVEQRIAQLAEISEKRNALLREMYRIMRKRTNVGATVRIDDEEEDDLHVFLKNHDLQENPDTGFISHLSENELFDLVSPEEYTFPRLGSHPSRYTSPELADGAHRSKSSSSGRSFMESTRTTPVVSAPGASAEHSDSEDELDIIRSSSSPARLTSGTISILGPTESHQSIPVGSSIESATLPEDRASLDMIFPPAANIGNMDLEPSIARNSSELLTERSGGMADVMDVDTSDDKLPLSFSLPLAPEVLDWSNAHNLLLSNQPDDTSLDMDIDVESSRIVDARDKAEILPVAQPTPHPREATFSRNTLPPHSLSLSRLSSSRNTSTPEQLKSINVSLPSSSPVFIPIPPTSFHSVSNDFDFSTMSLDPPPVPPVSPTQPRHQLDFRYTLPLLDTLPTDFKTKNKKIKQKKKDKERDKGDGKKDKEVKDDWVPWGLTRWNATIRTNPVYKRVAKATKCLNTRDWAVAMTELKVIRAVDRIELLKSGRWSFRQPRKQRTSGGITKTHWDYLMDEMKWMRTDFREERKWKMALAYNLSTAVLEWHAAGTQEKRLKRGICVHWKPPRQEVKDHIMEDVVDISANPLAEIETPTPSGSTRPSSALLNLDYGSDDEDDEDQEKDVDDGLDTSAMVEESLADMNHGSYGENLGFKDLQPKTEEIDDNSVLQSESMDVDHLAPSEIEDSTRSTIDFKLEGITNGLKSTSGDPMLLSMSMSMSASTSFSTSFSSERSSIPQSKSSKINLYAPLRERIAHSEVEKLFLDFDDFRITTTDPSSENMIESLLPPSDLSDVFPEFQPYAMFGLAAPTPPPVDGKKKSEKKSDRDDPVNKRVDEVAYSKLYPASTFMFSKPTLVGALQPSKHFREGRWVDLDQSPISIEYEAPQPFRLPEEFGHGIFEHKLGPFTISTPAVQSVPPTPANSSSTAKFKEPLKRAMEHLWSASDDLLLKSLAERYPNNWALVSECYNTSRVTIRSDWRTSKDCQERWRERWSPAATQRLLEVESTPLEGTPPPGTPLTNMGGSRGVKRLASGSISSSTAPTISTGSGSEPKKRRRHAMVQDAVRRSIKKRNETAQKNNIRKSATMHESHNDFSNLAKMSPAEISRRKVERDQELQPVRPRVLTGPNGAGARASDQNGQQPTVGQPGGANGAQRPSVSGVSAPSVAQIRSQQVPISQQQRAGTPLVAGNSRMSPQQQMLAQQVQRAQSALQGGPTQAVTQAQAQAQVQAQLALSHALAQAQAAQAAQGHSTIDAQTAAALRGNLQQALAQNGVNGNTQLSPPYTSRDATSSPAHASPPRSTGTPSNGTVNSPRPPSAQAQTHPLGQTQLQGSTQSQVGILQNGQIGALNIPQARNIQGHYYLPNVSASYTPEQLQQSILRMVRIFGLLLKRTLTYLEPINVNQQQAQQLQQSTQSQPLQPMGSFGHDGD</sequence>
<feature type="region of interest" description="Disordered" evidence="9">
    <location>
        <begin position="93"/>
        <end position="158"/>
    </location>
</feature>
<evidence type="ECO:0000256" key="3">
    <source>
        <dbReference type="ARBA" id="ARBA00022763"/>
    </source>
</evidence>
<keyword evidence="13" id="KW-1185">Reference proteome</keyword>
<name>A0A9W8NVQ1_9AGAR</name>
<dbReference type="SMART" id="SM00717">
    <property type="entry name" value="SANT"/>
    <property type="match status" value="1"/>
</dbReference>
<evidence type="ECO:0000256" key="7">
    <source>
        <dbReference type="ARBA" id="ARBA00025178"/>
    </source>
</evidence>
<dbReference type="PANTHER" id="PTHR46459:SF1">
    <property type="entry name" value="E1A-BINDING PROTEIN P400"/>
    <property type="match status" value="1"/>
</dbReference>
<protein>
    <recommendedName>
        <fullName evidence="8">Vacuolar import and degradation protein 21</fullName>
    </recommendedName>
</protein>
<evidence type="ECO:0000259" key="10">
    <source>
        <dbReference type="PROSITE" id="PS50090"/>
    </source>
</evidence>
<dbReference type="Pfam" id="PF00249">
    <property type="entry name" value="Myb_DNA-binding"/>
    <property type="match status" value="1"/>
</dbReference>
<feature type="compositionally biased region" description="Polar residues" evidence="9">
    <location>
        <begin position="1168"/>
        <end position="1182"/>
    </location>
</feature>
<keyword evidence="3" id="KW-0227">DNA damage</keyword>
<dbReference type="GO" id="GO:0006281">
    <property type="term" value="P:DNA repair"/>
    <property type="evidence" value="ECO:0007669"/>
    <property type="project" value="UniProtKB-KW"/>
</dbReference>
<dbReference type="GO" id="GO:0035267">
    <property type="term" value="C:NuA4 histone acetyltransferase complex"/>
    <property type="evidence" value="ECO:0007669"/>
    <property type="project" value="TreeGrafter"/>
</dbReference>
<evidence type="ECO:0000256" key="9">
    <source>
        <dbReference type="SAM" id="MobiDB-lite"/>
    </source>
</evidence>
<proteinExistence type="inferred from homology"/>
<feature type="region of interest" description="Disordered" evidence="9">
    <location>
        <begin position="407"/>
        <end position="431"/>
    </location>
</feature>
<comment type="subcellular location">
    <subcellularLocation>
        <location evidence="1">Nucleus</location>
    </subcellularLocation>
</comment>
<feature type="compositionally biased region" description="Polar residues" evidence="9">
    <location>
        <begin position="1135"/>
        <end position="1144"/>
    </location>
</feature>
<evidence type="ECO:0000259" key="11">
    <source>
        <dbReference type="PROSITE" id="PS51204"/>
    </source>
</evidence>
<dbReference type="InterPro" id="IPR001005">
    <property type="entry name" value="SANT/Myb"/>
</dbReference>
<dbReference type="EMBL" id="JANVFU010000011">
    <property type="protein sequence ID" value="KAJ3741776.1"/>
    <property type="molecule type" value="Genomic_DNA"/>
</dbReference>
<dbReference type="Gene3D" id="1.10.10.60">
    <property type="entry name" value="Homeodomain-like"/>
    <property type="match status" value="1"/>
</dbReference>
<keyword evidence="5" id="KW-0234">DNA repair</keyword>
<evidence type="ECO:0000313" key="12">
    <source>
        <dbReference type="EMBL" id="KAJ3741776.1"/>
    </source>
</evidence>
<evidence type="ECO:0000256" key="8">
    <source>
        <dbReference type="ARBA" id="ARBA00029670"/>
    </source>
</evidence>
<comment type="similarity">
    <text evidence="2">Belongs to the EAF1 family.</text>
</comment>
<evidence type="ECO:0000256" key="4">
    <source>
        <dbReference type="ARBA" id="ARBA00022853"/>
    </source>
</evidence>
<dbReference type="GO" id="GO:0006325">
    <property type="term" value="P:chromatin organization"/>
    <property type="evidence" value="ECO:0007669"/>
    <property type="project" value="UniProtKB-KW"/>
</dbReference>